<proteinExistence type="predicted"/>
<accession>A0A7D9HBM4</accession>
<evidence type="ECO:0000313" key="2">
    <source>
        <dbReference type="Proteomes" id="UP001152795"/>
    </source>
</evidence>
<organism evidence="1 2">
    <name type="scientific">Paramuricea clavata</name>
    <name type="common">Red gorgonian</name>
    <name type="synonym">Violescent sea-whip</name>
    <dbReference type="NCBI Taxonomy" id="317549"/>
    <lineage>
        <taxon>Eukaryota</taxon>
        <taxon>Metazoa</taxon>
        <taxon>Cnidaria</taxon>
        <taxon>Anthozoa</taxon>
        <taxon>Octocorallia</taxon>
        <taxon>Malacalcyonacea</taxon>
        <taxon>Plexauridae</taxon>
        <taxon>Paramuricea</taxon>
    </lineage>
</organism>
<reference evidence="1" key="1">
    <citation type="submission" date="2020-04" db="EMBL/GenBank/DDBJ databases">
        <authorList>
            <person name="Alioto T."/>
            <person name="Alioto T."/>
            <person name="Gomez Garrido J."/>
        </authorList>
    </citation>
    <scope>NUCLEOTIDE SEQUENCE</scope>
    <source>
        <strain evidence="1">A484AB</strain>
    </source>
</reference>
<evidence type="ECO:0000313" key="1">
    <source>
        <dbReference type="EMBL" id="CAB3978410.1"/>
    </source>
</evidence>
<protein>
    <submittedName>
        <fullName evidence="1">Uncharacterized protein</fullName>
    </submittedName>
</protein>
<name>A0A7D9HBM4_PARCT</name>
<gene>
    <name evidence="1" type="ORF">PACLA_8A036731</name>
</gene>
<dbReference type="Proteomes" id="UP001152795">
    <property type="component" value="Unassembled WGS sequence"/>
</dbReference>
<sequence>MKNVSTAWAFTGSENLRLSNAEDHESGEPHKKAMDLYLSEKGLSATDRAEFISTPGQQNIALSIANMQASAKTRTKFEIAHFIAKEELPLKKYPKLLNLEEKHGVEIGNTEV</sequence>
<keyword evidence="2" id="KW-1185">Reference proteome</keyword>
<dbReference type="EMBL" id="CACRXK020000111">
    <property type="protein sequence ID" value="CAB3978410.1"/>
    <property type="molecule type" value="Genomic_DNA"/>
</dbReference>
<comment type="caution">
    <text evidence="1">The sequence shown here is derived from an EMBL/GenBank/DDBJ whole genome shotgun (WGS) entry which is preliminary data.</text>
</comment>
<dbReference type="AlphaFoldDB" id="A0A7D9HBM4"/>